<dbReference type="PANTHER" id="PTHR22796:SF1">
    <property type="entry name" value="VWFA DOMAIN-CONTAINING PROTEIN"/>
    <property type="match status" value="1"/>
</dbReference>
<accession>E9GVF7</accession>
<dbReference type="SUPFAM" id="SSF52540">
    <property type="entry name" value="P-loop containing nucleoside triphosphate hydrolases"/>
    <property type="match status" value="1"/>
</dbReference>
<dbReference type="Pfam" id="PF25683">
    <property type="entry name" value="URGCP_GTPase"/>
    <property type="match status" value="1"/>
</dbReference>
<proteinExistence type="predicted"/>
<dbReference type="KEGG" id="dpx:DAPPUDRAFT_306162"/>
<dbReference type="InParanoid" id="E9GVF7"/>
<protein>
    <recommendedName>
        <fullName evidence="1">VLIG-type G domain-containing protein</fullName>
    </recommendedName>
</protein>
<evidence type="ECO:0000313" key="2">
    <source>
        <dbReference type="EMBL" id="EFX76541.1"/>
    </source>
</evidence>
<dbReference type="EMBL" id="GL732568">
    <property type="protein sequence ID" value="EFX76541.1"/>
    <property type="molecule type" value="Genomic_DNA"/>
</dbReference>
<dbReference type="Proteomes" id="UP000000305">
    <property type="component" value="Unassembled WGS sequence"/>
</dbReference>
<reference evidence="2 3" key="1">
    <citation type="journal article" date="2011" name="Science">
        <title>The ecoresponsive genome of Daphnia pulex.</title>
        <authorList>
            <person name="Colbourne J.K."/>
            <person name="Pfrender M.E."/>
            <person name="Gilbert D."/>
            <person name="Thomas W.K."/>
            <person name="Tucker A."/>
            <person name="Oakley T.H."/>
            <person name="Tokishita S."/>
            <person name="Aerts A."/>
            <person name="Arnold G.J."/>
            <person name="Basu M.K."/>
            <person name="Bauer D.J."/>
            <person name="Caceres C.E."/>
            <person name="Carmel L."/>
            <person name="Casola C."/>
            <person name="Choi J.H."/>
            <person name="Detter J.C."/>
            <person name="Dong Q."/>
            <person name="Dusheyko S."/>
            <person name="Eads B.D."/>
            <person name="Frohlich T."/>
            <person name="Geiler-Samerotte K.A."/>
            <person name="Gerlach D."/>
            <person name="Hatcher P."/>
            <person name="Jogdeo S."/>
            <person name="Krijgsveld J."/>
            <person name="Kriventseva E.V."/>
            <person name="Kultz D."/>
            <person name="Laforsch C."/>
            <person name="Lindquist E."/>
            <person name="Lopez J."/>
            <person name="Manak J.R."/>
            <person name="Muller J."/>
            <person name="Pangilinan J."/>
            <person name="Patwardhan R.P."/>
            <person name="Pitluck S."/>
            <person name="Pritham E.J."/>
            <person name="Rechtsteiner A."/>
            <person name="Rho M."/>
            <person name="Rogozin I.B."/>
            <person name="Sakarya O."/>
            <person name="Salamov A."/>
            <person name="Schaack S."/>
            <person name="Shapiro H."/>
            <person name="Shiga Y."/>
            <person name="Skalitzky C."/>
            <person name="Smith Z."/>
            <person name="Souvorov A."/>
            <person name="Sung W."/>
            <person name="Tang Z."/>
            <person name="Tsuchiya D."/>
            <person name="Tu H."/>
            <person name="Vos H."/>
            <person name="Wang M."/>
            <person name="Wolf Y.I."/>
            <person name="Yamagata H."/>
            <person name="Yamada T."/>
            <person name="Ye Y."/>
            <person name="Shaw J.R."/>
            <person name="Andrews J."/>
            <person name="Crease T.J."/>
            <person name="Tang H."/>
            <person name="Lucas S.M."/>
            <person name="Robertson H.M."/>
            <person name="Bork P."/>
            <person name="Koonin E.V."/>
            <person name="Zdobnov E.M."/>
            <person name="Grigoriev I.V."/>
            <person name="Lynch M."/>
            <person name="Boore J.L."/>
        </authorList>
    </citation>
    <scope>NUCLEOTIDE SEQUENCE [LARGE SCALE GENOMIC DNA]</scope>
</reference>
<dbReference type="OrthoDB" id="8432505at2759"/>
<dbReference type="PROSITE" id="PS51717">
    <property type="entry name" value="G_VLIG"/>
    <property type="match status" value="1"/>
</dbReference>
<dbReference type="InterPro" id="IPR030383">
    <property type="entry name" value="G_VLIG_dom"/>
</dbReference>
<dbReference type="Gene3D" id="3.40.50.300">
    <property type="entry name" value="P-loop containing nucleotide triphosphate hydrolases"/>
    <property type="match status" value="1"/>
</dbReference>
<dbReference type="PANTHER" id="PTHR22796">
    <property type="entry name" value="URG4-RELATED"/>
    <property type="match status" value="1"/>
</dbReference>
<evidence type="ECO:0000259" key="1">
    <source>
        <dbReference type="PROSITE" id="PS51717"/>
    </source>
</evidence>
<sequence length="1483" mass="170306">MSMIQIKKEVQDGEDEMEVSFPKMKKPYADFLIDRPFNFISQTMQENNEETLTLMNCLRYRLRLTLDSMKPNKQNGGMDTDFIDLEALLSCDQLSVESSSKKSLYDTLLKLIDEFDAAGAAEIFRLLLERRTAIPLFVPDSRKHHLEVLRHITLPWIENIRLGEDLSLMRVAVISCRPKNESQTCNIMKNLFNIESIYRHDLSTSTVSSNSVLAEIGCGCMLMEGSSSEVHHVLVTHIIGDFKPLWPFIQEFADFLIVEASTEDNENSSPSIRAEQDIQGTYAKNFYLKLDAFTCIWKPSLRETTRPQMKEVNGFYRLFIDGQLSDKVLNILRSSVKITINKLTGQCNAAKERLMLCQIPILFREEYGALECVSPTEIKSSITKSVQDLGKVKKTEFLLQKNYRQQAKHEEAKSEHCLNEEKLREEDDQIKSCRELRRADACLVQNHPLLRLFLSLLAYEDSCSRVLSVRVLEKELAERSEQELGPLLEEIRKLSALFFDQSSKEANNNNATEKNVLELTRENLHRAKTNFIESALSIEHLWRELSHLYTSMKPENRSLTIGSIPRLAAQHLLDGFCLELLDGDSNMIHMEWVTEVLHELGKLIGKLKRERIFVLSVMGIQSSGKSTLLNTMFGIQMRTSVGMCTRGVNMQLLAVEGRPEYDYILLLDTEGTRAPEYHGLPGREKRDNQMATLSILLSDATIIVTQGENDDAIKEILPIVMMAYQGSKLAEDNGGRLSSRMFFVYNRIETRQKHKLYGIIQTLGTSLNDAFHQVRKLTGDLSHLKSQSPFGNFKLDTSNSTDSDVCILSNVKKESKPPGDVPDEAYGEGLIQFREHIHRRVIHNEDGSTWKSRSIDEFSRYIKDVWRCICSANFTFNFATVTERITFDILDVAYKKVEQKLAEVYLKSFTNIKKKMIEEKGKTMGNGGFSNTDLFPMFVDKLRDEILPTEKILDKEVKDIVEEKGREKWSLQFQELWRMNKIEQSRNWTCNLKSSYVTLFSYEHHVENYKKKIRQGINELFKTASSNASQWTDLKKNEKFEKIFNDVVDEAQQQFPPKDIRAKIKKVYQNSNVIRTRKIEIMNIEKENLGLADDHPTSNPSVLANVWNKCSKLYSKVIGKVTNKNAIDLCLEDVFTTVNRIAAGKQCYDDTIVSSVICDVDETITSYNIADNSEVQMMHSYGLRLIVDLMESIEAEWEAENSVYAKLKSNKDSMHEYFVMVSHGVEKTKLFAANMANTLIRNVYLAFEKEMIQSTLKRIRNERWLYDARFMSKYMDLYLIELLEEDKISKALDYIRQPKGFYEDVLYRLIAEKISNAQEEWRGFIGHLTQAISNAALATLLVDRGKAQKFIEQLRVEFLKGYLQSEYLASKFLIDYSGEYDDCDNEEKEEFQKTCSSKMIQMLRDLKPPKNQKEFAKELSPKVVLLMRTSNDPAALPRCDACCRMCKSLCIQSANHDTELRPHDAIHQPGGIAGSCCVATHVN</sequence>
<gene>
    <name evidence="2" type="ORF">DAPPUDRAFT_306162</name>
</gene>
<evidence type="ECO:0000313" key="3">
    <source>
        <dbReference type="Proteomes" id="UP000000305"/>
    </source>
</evidence>
<dbReference type="OMA" id="SAMEICE"/>
<feature type="domain" description="VLIG-type G" evidence="1">
    <location>
        <begin position="609"/>
        <end position="866"/>
    </location>
</feature>
<organism evidence="2 3">
    <name type="scientific">Daphnia pulex</name>
    <name type="common">Water flea</name>
    <dbReference type="NCBI Taxonomy" id="6669"/>
    <lineage>
        <taxon>Eukaryota</taxon>
        <taxon>Metazoa</taxon>
        <taxon>Ecdysozoa</taxon>
        <taxon>Arthropoda</taxon>
        <taxon>Crustacea</taxon>
        <taxon>Branchiopoda</taxon>
        <taxon>Diplostraca</taxon>
        <taxon>Cladocera</taxon>
        <taxon>Anomopoda</taxon>
        <taxon>Daphniidae</taxon>
        <taxon>Daphnia</taxon>
    </lineage>
</organism>
<name>E9GVF7_DAPPU</name>
<dbReference type="HOGENOM" id="CLU_004407_0_0_1"/>
<keyword evidence="3" id="KW-1185">Reference proteome</keyword>
<dbReference type="GO" id="GO:0003924">
    <property type="term" value="F:GTPase activity"/>
    <property type="evidence" value="ECO:0007669"/>
    <property type="project" value="InterPro"/>
</dbReference>
<dbReference type="GO" id="GO:0005525">
    <property type="term" value="F:GTP binding"/>
    <property type="evidence" value="ECO:0007669"/>
    <property type="project" value="InterPro"/>
</dbReference>
<dbReference type="eggNOG" id="ENOG502QVVR">
    <property type="taxonomic scope" value="Eukaryota"/>
</dbReference>
<dbReference type="InterPro" id="IPR027417">
    <property type="entry name" value="P-loop_NTPase"/>
</dbReference>